<dbReference type="PANTHER" id="PTHR32282">
    <property type="entry name" value="BINDING PROTEIN TRANSPEPTIDASE, PUTATIVE-RELATED"/>
    <property type="match status" value="1"/>
</dbReference>
<proteinExistence type="inferred from homology"/>
<keyword evidence="16" id="KW-0472">Membrane</keyword>
<evidence type="ECO:0000256" key="14">
    <source>
        <dbReference type="ARBA" id="ARBA00049902"/>
    </source>
</evidence>
<dbReference type="GO" id="GO:0008658">
    <property type="term" value="F:penicillin binding"/>
    <property type="evidence" value="ECO:0007669"/>
    <property type="project" value="InterPro"/>
</dbReference>
<dbReference type="Proteomes" id="UP000534186">
    <property type="component" value="Unassembled WGS sequence"/>
</dbReference>
<comment type="similarity">
    <text evidence="3">In the N-terminal section; belongs to the glycosyltransferase 51 family.</text>
</comment>
<dbReference type="Gene3D" id="1.10.3810.10">
    <property type="entry name" value="Biosynthetic peptidoglycan transglycosylase-like"/>
    <property type="match status" value="1"/>
</dbReference>
<comment type="similarity">
    <text evidence="2">In the C-terminal section; belongs to the transpeptidase family.</text>
</comment>
<keyword evidence="16" id="KW-0812">Transmembrane</keyword>
<evidence type="ECO:0000256" key="15">
    <source>
        <dbReference type="SAM" id="MobiDB-lite"/>
    </source>
</evidence>
<keyword evidence="5" id="KW-0645">Protease</keyword>
<dbReference type="SUPFAM" id="SSF56601">
    <property type="entry name" value="beta-lactamase/transpeptidase-like"/>
    <property type="match status" value="1"/>
</dbReference>
<dbReference type="GO" id="GO:0008360">
    <property type="term" value="P:regulation of cell shape"/>
    <property type="evidence" value="ECO:0007669"/>
    <property type="project" value="UniProtKB-KW"/>
</dbReference>
<dbReference type="InterPro" id="IPR050396">
    <property type="entry name" value="Glycosyltr_51/Transpeptidase"/>
</dbReference>
<comment type="catalytic activity">
    <reaction evidence="14">
        <text>[GlcNAc-(1-&gt;4)-Mur2Ac(oyl-L-Ala-gamma-D-Glu-L-Lys-D-Ala-D-Ala)](n)-di-trans,octa-cis-undecaprenyl diphosphate + beta-D-GlcNAc-(1-&gt;4)-Mur2Ac(oyl-L-Ala-gamma-D-Glu-L-Lys-D-Ala-D-Ala)-di-trans,octa-cis-undecaprenyl diphosphate = [GlcNAc-(1-&gt;4)-Mur2Ac(oyl-L-Ala-gamma-D-Glu-L-Lys-D-Ala-D-Ala)](n+1)-di-trans,octa-cis-undecaprenyl diphosphate + di-trans,octa-cis-undecaprenyl diphosphate + H(+)</text>
        <dbReference type="Rhea" id="RHEA:23708"/>
        <dbReference type="Rhea" id="RHEA-COMP:9602"/>
        <dbReference type="Rhea" id="RHEA-COMP:9603"/>
        <dbReference type="ChEBI" id="CHEBI:15378"/>
        <dbReference type="ChEBI" id="CHEBI:58405"/>
        <dbReference type="ChEBI" id="CHEBI:60033"/>
        <dbReference type="ChEBI" id="CHEBI:78435"/>
        <dbReference type="EC" id="2.4.99.28"/>
    </reaction>
</comment>
<keyword evidence="8 19" id="KW-0378">Hydrolase</keyword>
<name>A0A7Y9NQS6_9BACT</name>
<evidence type="ECO:0000256" key="8">
    <source>
        <dbReference type="ARBA" id="ARBA00022801"/>
    </source>
</evidence>
<evidence type="ECO:0000256" key="11">
    <source>
        <dbReference type="ARBA" id="ARBA00023268"/>
    </source>
</evidence>
<dbReference type="SUPFAM" id="SSF50249">
    <property type="entry name" value="Nucleic acid-binding proteins"/>
    <property type="match status" value="1"/>
</dbReference>
<dbReference type="GO" id="GO:0008955">
    <property type="term" value="F:peptidoglycan glycosyltransferase activity"/>
    <property type="evidence" value="ECO:0007669"/>
    <property type="project" value="UniProtKB-EC"/>
</dbReference>
<feature type="transmembrane region" description="Helical" evidence="16">
    <location>
        <begin position="29"/>
        <end position="51"/>
    </location>
</feature>
<evidence type="ECO:0000313" key="20">
    <source>
        <dbReference type="Proteomes" id="UP000534186"/>
    </source>
</evidence>
<dbReference type="InterPro" id="IPR012340">
    <property type="entry name" value="NA-bd_OB-fold"/>
</dbReference>
<evidence type="ECO:0000256" key="13">
    <source>
        <dbReference type="ARBA" id="ARBA00034000"/>
    </source>
</evidence>
<dbReference type="GO" id="GO:0071555">
    <property type="term" value="P:cell wall organization"/>
    <property type="evidence" value="ECO:0007669"/>
    <property type="project" value="UniProtKB-KW"/>
</dbReference>
<keyword evidence="9" id="KW-0133">Cell shape</keyword>
<keyword evidence="4" id="KW-0121">Carboxypeptidase</keyword>
<evidence type="ECO:0000256" key="5">
    <source>
        <dbReference type="ARBA" id="ARBA00022670"/>
    </source>
</evidence>
<dbReference type="InterPro" id="IPR001264">
    <property type="entry name" value="Glyco_trans_51"/>
</dbReference>
<dbReference type="GO" id="GO:0006508">
    <property type="term" value="P:proteolysis"/>
    <property type="evidence" value="ECO:0007669"/>
    <property type="project" value="UniProtKB-KW"/>
</dbReference>
<dbReference type="NCBIfam" id="TIGR02074">
    <property type="entry name" value="PBP_1a_fam"/>
    <property type="match status" value="1"/>
</dbReference>
<dbReference type="GO" id="GO:0009002">
    <property type="term" value="F:serine-type D-Ala-D-Ala carboxypeptidase activity"/>
    <property type="evidence" value="ECO:0007669"/>
    <property type="project" value="UniProtKB-EC"/>
</dbReference>
<comment type="catalytic activity">
    <reaction evidence="13">
        <text>Preferential cleavage: (Ac)2-L-Lys-D-Ala-|-D-Ala. Also transpeptidation of peptidyl-alanyl moieties that are N-acyl substituents of D-alanine.</text>
        <dbReference type="EC" id="3.4.16.4"/>
    </reaction>
</comment>
<feature type="region of interest" description="Disordered" evidence="15">
    <location>
        <begin position="718"/>
        <end position="820"/>
    </location>
</feature>
<dbReference type="Gene3D" id="3.40.710.10">
    <property type="entry name" value="DD-peptidase/beta-lactamase superfamily"/>
    <property type="match status" value="2"/>
</dbReference>
<dbReference type="InterPro" id="IPR001460">
    <property type="entry name" value="PCN-bd_Tpept"/>
</dbReference>
<keyword evidence="16" id="KW-1133">Transmembrane helix</keyword>
<evidence type="ECO:0000256" key="4">
    <source>
        <dbReference type="ARBA" id="ARBA00022645"/>
    </source>
</evidence>
<evidence type="ECO:0000256" key="3">
    <source>
        <dbReference type="ARBA" id="ARBA00007739"/>
    </source>
</evidence>
<organism evidence="19 20">
    <name type="scientific">Tunturiibacter lichenicola</name>
    <dbReference type="NCBI Taxonomy" id="2051959"/>
    <lineage>
        <taxon>Bacteria</taxon>
        <taxon>Pseudomonadati</taxon>
        <taxon>Acidobacteriota</taxon>
        <taxon>Terriglobia</taxon>
        <taxon>Terriglobales</taxon>
        <taxon>Acidobacteriaceae</taxon>
        <taxon>Tunturiibacter</taxon>
    </lineage>
</organism>
<comment type="pathway">
    <text evidence="1">Cell wall biogenesis; peptidoglycan biosynthesis.</text>
</comment>
<feature type="domain" description="Penicillin-binding protein transpeptidase" evidence="17">
    <location>
        <begin position="440"/>
        <end position="675"/>
    </location>
</feature>
<evidence type="ECO:0000313" key="19">
    <source>
        <dbReference type="EMBL" id="NYF53195.1"/>
    </source>
</evidence>
<evidence type="ECO:0000256" key="12">
    <source>
        <dbReference type="ARBA" id="ARBA00023316"/>
    </source>
</evidence>
<evidence type="ECO:0000256" key="6">
    <source>
        <dbReference type="ARBA" id="ARBA00022676"/>
    </source>
</evidence>
<evidence type="ECO:0000256" key="10">
    <source>
        <dbReference type="ARBA" id="ARBA00022984"/>
    </source>
</evidence>
<dbReference type="InterPro" id="IPR012338">
    <property type="entry name" value="Beta-lactam/transpept-like"/>
</dbReference>
<feature type="domain" description="Glycosyl transferase family 51" evidence="18">
    <location>
        <begin position="76"/>
        <end position="249"/>
    </location>
</feature>
<dbReference type="Pfam" id="PF00905">
    <property type="entry name" value="Transpeptidase"/>
    <property type="match status" value="1"/>
</dbReference>
<dbReference type="GO" id="GO:0009252">
    <property type="term" value="P:peptidoglycan biosynthetic process"/>
    <property type="evidence" value="ECO:0007669"/>
    <property type="project" value="UniProtKB-KW"/>
</dbReference>
<feature type="compositionally biased region" description="Low complexity" evidence="15">
    <location>
        <begin position="764"/>
        <end position="774"/>
    </location>
</feature>
<sequence>MPDWQRALRRATLNGPDYPSRRIARRVTFYALLGLSAVFGALCGLMLVYSIDLPQMDDLARYRPNTTTELLDVHGKPFGSFALERRVVLPYSEFPTVLKQAIISIEDKSFESNWGVNLVRAVGAAYRDLHSNGRAQGASTLTMQLARNLFLSSEKTYGRKLQEVFLSVQIERRFTKQQIFELYANQIYLGHGTYGFEAGSEYFFNKKVHDLTLPEAALLAALPKGPEAYSPIKFPDRALKRRNLVLSEMLADGKITKRQEEAAEAAPLGLHLEPPANSVAPYFVEEVRKQLEKQFGVEEVHGAGLKVYTTLDLDLQQVANKAILDGTATYERRRGWKGRLPNVVLDGADIESYRHPDWVQPIDIGSYVHGVVTAVSAKRVTVKVGARLVVLTPQDWRWTQNTDGDSFLRTGDVVYVKVQSFAGDGTLNASLEQDSGAQASMMAVDNSTGEVLAMVGGRDFGLSQFNRATQAQRQVGSSFKPYVYTTAIEGGAKPTDFIVDGPTTFPTPNGPYTPHNYEGDYKGTMSLLNAFAESRNIPALKLADRYGIRKVIDTAHRFGVTSNIPVFLPVAIGSADITLAEQVSAYSVFPNDGIRIEPRYIRKVTQADGLPLDAAPSQVSEVISVDTARTMMQFLQAVVRYGTGASASQLKHPLGGKTGTTNDFTDAWFIGFSPSITCGTWIGFDDRESLGEKETGARAALPMWMDFMKAAIATKPDEAFPTSGAPKKKLDVPTGGPNAAKPVQPLVPKQDQSLEAPSLERSKPAAPASAAPVPAEEKPKMPEASRPAPQLVAVPVKPTVMTAKSKDERSGVSNPPPDIY</sequence>
<reference evidence="19 20" key="1">
    <citation type="submission" date="2020-07" db="EMBL/GenBank/DDBJ databases">
        <title>Genomic Encyclopedia of Type Strains, Phase IV (KMG-V): Genome sequencing to study the core and pangenomes of soil and plant-associated prokaryotes.</title>
        <authorList>
            <person name="Whitman W."/>
        </authorList>
    </citation>
    <scope>NUCLEOTIDE SEQUENCE [LARGE SCALE GENOMIC DNA]</scope>
    <source>
        <strain evidence="19 20">M8UP30</strain>
    </source>
</reference>
<keyword evidence="7 19" id="KW-0808">Transferase</keyword>
<evidence type="ECO:0000256" key="7">
    <source>
        <dbReference type="ARBA" id="ARBA00022679"/>
    </source>
</evidence>
<evidence type="ECO:0000256" key="16">
    <source>
        <dbReference type="SAM" id="Phobius"/>
    </source>
</evidence>
<evidence type="ECO:0000256" key="2">
    <source>
        <dbReference type="ARBA" id="ARBA00007090"/>
    </source>
</evidence>
<evidence type="ECO:0000256" key="1">
    <source>
        <dbReference type="ARBA" id="ARBA00004752"/>
    </source>
</evidence>
<dbReference type="EC" id="2.4.1.-" evidence="19"/>
<dbReference type="EMBL" id="JACCCV010000002">
    <property type="protein sequence ID" value="NYF53195.1"/>
    <property type="molecule type" value="Genomic_DNA"/>
</dbReference>
<accession>A0A7Y9NQS6</accession>
<dbReference type="InterPro" id="IPR036950">
    <property type="entry name" value="PBP_transglycosylase"/>
</dbReference>
<evidence type="ECO:0000259" key="17">
    <source>
        <dbReference type="Pfam" id="PF00905"/>
    </source>
</evidence>
<dbReference type="AlphaFoldDB" id="A0A7Y9NQS6"/>
<evidence type="ECO:0000259" key="18">
    <source>
        <dbReference type="Pfam" id="PF00912"/>
    </source>
</evidence>
<evidence type="ECO:0000256" key="9">
    <source>
        <dbReference type="ARBA" id="ARBA00022960"/>
    </source>
</evidence>
<dbReference type="Pfam" id="PF00912">
    <property type="entry name" value="Transgly"/>
    <property type="match status" value="1"/>
</dbReference>
<dbReference type="SUPFAM" id="SSF53955">
    <property type="entry name" value="Lysozyme-like"/>
    <property type="match status" value="1"/>
</dbReference>
<keyword evidence="6 19" id="KW-0328">Glycosyltransferase</keyword>
<dbReference type="PANTHER" id="PTHR32282:SF33">
    <property type="entry name" value="PEPTIDOGLYCAN GLYCOSYLTRANSFERASE"/>
    <property type="match status" value="1"/>
</dbReference>
<dbReference type="EC" id="3.4.-.-" evidence="19"/>
<gene>
    <name evidence="19" type="ORF">HDF12_003594</name>
</gene>
<keyword evidence="10" id="KW-0573">Peptidoglycan synthesis</keyword>
<dbReference type="FunFam" id="1.10.3810.10:FF:000001">
    <property type="entry name" value="Penicillin-binding protein 1A"/>
    <property type="match status" value="1"/>
</dbReference>
<protein>
    <submittedName>
        <fullName evidence="19">Penicillin-binding protein 1A</fullName>
        <ecNumber evidence="19">2.4.1.-</ecNumber>
        <ecNumber evidence="19">3.4.-.-</ecNumber>
    </submittedName>
</protein>
<dbReference type="GO" id="GO:0030288">
    <property type="term" value="C:outer membrane-bounded periplasmic space"/>
    <property type="evidence" value="ECO:0007669"/>
    <property type="project" value="TreeGrafter"/>
</dbReference>
<dbReference type="InterPro" id="IPR023346">
    <property type="entry name" value="Lysozyme-like_dom_sf"/>
</dbReference>
<keyword evidence="11" id="KW-0511">Multifunctional enzyme</keyword>
<comment type="caution">
    <text evidence="19">The sequence shown here is derived from an EMBL/GenBank/DDBJ whole genome shotgun (WGS) entry which is preliminary data.</text>
</comment>
<keyword evidence="12" id="KW-0961">Cell wall biogenesis/degradation</keyword>